<dbReference type="Pfam" id="PF00144">
    <property type="entry name" value="Beta-lactamase"/>
    <property type="match status" value="1"/>
</dbReference>
<reference evidence="3 5" key="2">
    <citation type="journal article" date="2013" name="Nature">
        <title>Insights into bilaterian evolution from three spiralian genomes.</title>
        <authorList>
            <person name="Simakov O."/>
            <person name="Marletaz F."/>
            <person name="Cho S.J."/>
            <person name="Edsinger-Gonzales E."/>
            <person name="Havlak P."/>
            <person name="Hellsten U."/>
            <person name="Kuo D.H."/>
            <person name="Larsson T."/>
            <person name="Lv J."/>
            <person name="Arendt D."/>
            <person name="Savage R."/>
            <person name="Osoegawa K."/>
            <person name="de Jong P."/>
            <person name="Grimwood J."/>
            <person name="Chapman J.A."/>
            <person name="Shapiro H."/>
            <person name="Aerts A."/>
            <person name="Otillar R.P."/>
            <person name="Terry A.Y."/>
            <person name="Boore J.L."/>
            <person name="Grigoriev I.V."/>
            <person name="Lindberg D.R."/>
            <person name="Seaver E.C."/>
            <person name="Weisblat D.A."/>
            <person name="Putnam N.H."/>
            <person name="Rokhsar D.S."/>
        </authorList>
    </citation>
    <scope>NUCLEOTIDE SEQUENCE</scope>
    <source>
        <strain evidence="3 5">I ESC-2004</strain>
    </source>
</reference>
<feature type="signal peptide" evidence="1">
    <location>
        <begin position="1"/>
        <end position="27"/>
    </location>
</feature>
<evidence type="ECO:0000259" key="2">
    <source>
        <dbReference type="Pfam" id="PF00144"/>
    </source>
</evidence>
<protein>
    <recommendedName>
        <fullName evidence="2">Beta-lactamase-related domain-containing protein</fullName>
    </recommendedName>
</protein>
<dbReference type="OMA" id="PWEYAIE"/>
<dbReference type="InterPro" id="IPR050491">
    <property type="entry name" value="AmpC-like"/>
</dbReference>
<sequence>MLLFHRPCLTSLFLALSFFSHHSPSHASAIGMLDPNEILGSVDLRELSRALARRREDEARELEAIVDNADDFVRNLMECRRIPGLSLSVVRADKVLIQKGYGVSDIRREVSQNDESSTCIGSGTKPFVALLLGILLEEQSHRFPHKWDTRVKDVMRRDFHFADDLRTEETTIRDLLAHRVGFLDYEGTWLVGLEGTHSREDYCRRLWKLKPAADLRTTYTYSNFMYLLSACVAEKLGGFTFEHLMRKRVLEPLNMHGSFFISEAEDAVLPKSYLLNQTTGLLHELDTMLLRTVSPADSAGGLCTTAKDMTHWLQLQLRDGQINDDVELLGHRLWSEMHESQMFLKPAAMPISKPYFPVTDEHTSQGLGWTLGTYRGYKYVRHGGTVSGFGSLMTVFKDVDLAIFSSINGPMTGGTANDVLHYHLVDALLSLDPWLDEVASCTFPSPWSLTLPSPRSSASQRFADRKRLNSNDPHQALQAKRILERERHLGKMTAINDNQKYTGNYGHLLFGNMTVFYDDSLSQLKIRFGQIGMGHLQFHSEFIWSIVFEGPLYFLTGNGSPKKKLPLLSFMSKRNGKFCQIQALGYEKKAHPVFHRDLQWTDPEPDEQTTGDF</sequence>
<dbReference type="PANTHER" id="PTHR46825">
    <property type="entry name" value="D-ALANYL-D-ALANINE-CARBOXYPEPTIDASE/ENDOPEPTIDASE AMPH"/>
    <property type="match status" value="1"/>
</dbReference>
<dbReference type="EMBL" id="KB292229">
    <property type="protein sequence ID" value="ELU17941.1"/>
    <property type="molecule type" value="Genomic_DNA"/>
</dbReference>
<reference evidence="5" key="1">
    <citation type="submission" date="2012-12" db="EMBL/GenBank/DDBJ databases">
        <authorList>
            <person name="Hellsten U."/>
            <person name="Grimwood J."/>
            <person name="Chapman J.A."/>
            <person name="Shapiro H."/>
            <person name="Aerts A."/>
            <person name="Otillar R.P."/>
            <person name="Terry A.Y."/>
            <person name="Boore J.L."/>
            <person name="Simakov O."/>
            <person name="Marletaz F."/>
            <person name="Cho S.-J."/>
            <person name="Edsinger-Gonzales E."/>
            <person name="Havlak P."/>
            <person name="Kuo D.-H."/>
            <person name="Larsson T."/>
            <person name="Lv J."/>
            <person name="Arendt D."/>
            <person name="Savage R."/>
            <person name="Osoegawa K."/>
            <person name="de Jong P."/>
            <person name="Lindberg D.R."/>
            <person name="Seaver E.C."/>
            <person name="Weisblat D.A."/>
            <person name="Putnam N.H."/>
            <person name="Grigoriev I.V."/>
            <person name="Rokhsar D.S."/>
        </authorList>
    </citation>
    <scope>NUCLEOTIDE SEQUENCE</scope>
    <source>
        <strain evidence="5">I ESC-2004</strain>
    </source>
</reference>
<reference evidence="4" key="3">
    <citation type="submission" date="2015-06" db="UniProtKB">
        <authorList>
            <consortium name="EnsemblMetazoa"/>
        </authorList>
    </citation>
    <scope>IDENTIFICATION</scope>
</reference>
<evidence type="ECO:0000313" key="4">
    <source>
        <dbReference type="EnsemblMetazoa" id="CapteP185994"/>
    </source>
</evidence>
<organism evidence="3">
    <name type="scientific">Capitella teleta</name>
    <name type="common">Polychaete worm</name>
    <dbReference type="NCBI Taxonomy" id="283909"/>
    <lineage>
        <taxon>Eukaryota</taxon>
        <taxon>Metazoa</taxon>
        <taxon>Spiralia</taxon>
        <taxon>Lophotrochozoa</taxon>
        <taxon>Annelida</taxon>
        <taxon>Polychaeta</taxon>
        <taxon>Sedentaria</taxon>
        <taxon>Scolecida</taxon>
        <taxon>Capitellidae</taxon>
        <taxon>Capitella</taxon>
    </lineage>
</organism>
<dbReference type="Proteomes" id="UP000014760">
    <property type="component" value="Unassembled WGS sequence"/>
</dbReference>
<dbReference type="HOGENOM" id="CLU_020027_14_3_1"/>
<dbReference type="EnsemblMetazoa" id="CapteT185994">
    <property type="protein sequence ID" value="CapteP185994"/>
    <property type="gene ID" value="CapteG185994"/>
</dbReference>
<dbReference type="STRING" id="283909.R7VL41"/>
<dbReference type="OrthoDB" id="5946976at2759"/>
<dbReference type="InterPro" id="IPR012338">
    <property type="entry name" value="Beta-lactam/transpept-like"/>
</dbReference>
<keyword evidence="1" id="KW-0732">Signal</keyword>
<evidence type="ECO:0000313" key="3">
    <source>
        <dbReference type="EMBL" id="ELU17941.1"/>
    </source>
</evidence>
<name>R7VL41_CAPTE</name>
<gene>
    <name evidence="3" type="ORF">CAPTEDRAFT_185994</name>
</gene>
<evidence type="ECO:0000256" key="1">
    <source>
        <dbReference type="SAM" id="SignalP"/>
    </source>
</evidence>
<feature type="chain" id="PRO_5008789168" description="Beta-lactamase-related domain-containing protein" evidence="1">
    <location>
        <begin position="28"/>
        <end position="613"/>
    </location>
</feature>
<feature type="domain" description="Beta-lactamase-related" evidence="2">
    <location>
        <begin position="70"/>
        <end position="410"/>
    </location>
</feature>
<keyword evidence="5" id="KW-1185">Reference proteome</keyword>
<dbReference type="EMBL" id="AMQN01016600">
    <property type="status" value="NOT_ANNOTATED_CDS"/>
    <property type="molecule type" value="Genomic_DNA"/>
</dbReference>
<proteinExistence type="predicted"/>
<accession>R7VL41</accession>
<dbReference type="AlphaFoldDB" id="R7VL41"/>
<dbReference type="InterPro" id="IPR001466">
    <property type="entry name" value="Beta-lactam-related"/>
</dbReference>
<dbReference type="SUPFAM" id="SSF56601">
    <property type="entry name" value="beta-lactamase/transpeptidase-like"/>
    <property type="match status" value="1"/>
</dbReference>
<dbReference type="Gene3D" id="3.40.710.10">
    <property type="entry name" value="DD-peptidase/beta-lactamase superfamily"/>
    <property type="match status" value="1"/>
</dbReference>
<dbReference type="PANTHER" id="PTHR46825:SF15">
    <property type="entry name" value="BETA-LACTAMASE-RELATED DOMAIN-CONTAINING PROTEIN"/>
    <property type="match status" value="1"/>
</dbReference>
<evidence type="ECO:0000313" key="5">
    <source>
        <dbReference type="Proteomes" id="UP000014760"/>
    </source>
</evidence>